<feature type="non-terminal residue" evidence="1">
    <location>
        <position position="1"/>
    </location>
</feature>
<evidence type="ECO:0000313" key="2">
    <source>
        <dbReference type="Proteomes" id="UP000287651"/>
    </source>
</evidence>
<evidence type="ECO:0000313" key="1">
    <source>
        <dbReference type="EMBL" id="RRT75752.1"/>
    </source>
</evidence>
<name>A0A427AHY6_ENSVE</name>
<accession>A0A427AHY6</accession>
<gene>
    <name evidence="1" type="ORF">B296_00010681</name>
</gene>
<dbReference type="Proteomes" id="UP000287651">
    <property type="component" value="Unassembled WGS sequence"/>
</dbReference>
<dbReference type="AlphaFoldDB" id="A0A427AHY6"/>
<sequence length="157" mass="17727">SSSPLSRRPILSPSIAQFVVPTPEFGAIVASESSRRMVRGTLEVLLVSAKGLVDVDFFGRFSPHRVALSSFCSLSWDVFGRRSLDRRMTPRLFLPCKMDPYAVLMYRSQEQKSSTASVEKSICRDASMFNCRKLEALTRKHLGDGNILRIRQCAWRP</sequence>
<protein>
    <submittedName>
        <fullName evidence="1">Uncharacterized protein</fullName>
    </submittedName>
</protein>
<reference evidence="1 2" key="1">
    <citation type="journal article" date="2014" name="Agronomy (Basel)">
        <title>A Draft Genome Sequence for Ensete ventricosum, the Drought-Tolerant Tree Against Hunger.</title>
        <authorList>
            <person name="Harrison J."/>
            <person name="Moore K.A."/>
            <person name="Paszkiewicz K."/>
            <person name="Jones T."/>
            <person name="Grant M."/>
            <person name="Ambacheew D."/>
            <person name="Muzemil S."/>
            <person name="Studholme D.J."/>
        </authorList>
    </citation>
    <scope>NUCLEOTIDE SEQUENCE [LARGE SCALE GENOMIC DNA]</scope>
</reference>
<comment type="caution">
    <text evidence="1">The sequence shown here is derived from an EMBL/GenBank/DDBJ whole genome shotgun (WGS) entry which is preliminary data.</text>
</comment>
<dbReference type="InterPro" id="IPR035892">
    <property type="entry name" value="C2_domain_sf"/>
</dbReference>
<proteinExistence type="predicted"/>
<dbReference type="SUPFAM" id="SSF49562">
    <property type="entry name" value="C2 domain (Calcium/lipid-binding domain, CaLB)"/>
    <property type="match status" value="1"/>
</dbReference>
<dbReference type="EMBL" id="AMZH03002390">
    <property type="protein sequence ID" value="RRT75752.1"/>
    <property type="molecule type" value="Genomic_DNA"/>
</dbReference>
<organism evidence="1 2">
    <name type="scientific">Ensete ventricosum</name>
    <name type="common">Abyssinian banana</name>
    <name type="synonym">Musa ensete</name>
    <dbReference type="NCBI Taxonomy" id="4639"/>
    <lineage>
        <taxon>Eukaryota</taxon>
        <taxon>Viridiplantae</taxon>
        <taxon>Streptophyta</taxon>
        <taxon>Embryophyta</taxon>
        <taxon>Tracheophyta</taxon>
        <taxon>Spermatophyta</taxon>
        <taxon>Magnoliopsida</taxon>
        <taxon>Liliopsida</taxon>
        <taxon>Zingiberales</taxon>
        <taxon>Musaceae</taxon>
        <taxon>Ensete</taxon>
    </lineage>
</organism>